<accession>S6EQV1</accession>
<proteinExistence type="predicted"/>
<dbReference type="AlphaFoldDB" id="S6EQV1"/>
<feature type="domain" description="NB-ARC" evidence="2">
    <location>
        <begin position="210"/>
        <end position="361"/>
    </location>
</feature>
<organism evidence="3 4">
    <name type="scientific">Lactococcus lactis subsp. lactis A12</name>
    <dbReference type="NCBI Taxonomy" id="1137134"/>
    <lineage>
        <taxon>Bacteria</taxon>
        <taxon>Bacillati</taxon>
        <taxon>Bacillota</taxon>
        <taxon>Bacilli</taxon>
        <taxon>Lactobacillales</taxon>
        <taxon>Streptococcaceae</taxon>
        <taxon>Lactococcus</taxon>
    </lineage>
</organism>
<dbReference type="SUPFAM" id="SSF52540">
    <property type="entry name" value="P-loop containing nucleoside triphosphate hydrolases"/>
    <property type="match status" value="1"/>
</dbReference>
<dbReference type="Gene3D" id="3.40.50.300">
    <property type="entry name" value="P-loop containing nucleotide triphosphate hydrolases"/>
    <property type="match status" value="1"/>
</dbReference>
<evidence type="ECO:0000313" key="3">
    <source>
        <dbReference type="EMBL" id="CDG03685.1"/>
    </source>
</evidence>
<protein>
    <recommendedName>
        <fullName evidence="2">NB-ARC domain-containing protein</fullName>
    </recommendedName>
</protein>
<feature type="region of interest" description="Disordered" evidence="1">
    <location>
        <begin position="54"/>
        <end position="80"/>
    </location>
</feature>
<dbReference type="InterPro" id="IPR002182">
    <property type="entry name" value="NB-ARC"/>
</dbReference>
<gene>
    <name evidence="3" type="ORF">O9U_11055</name>
</gene>
<feature type="compositionally biased region" description="Basic and acidic residues" evidence="1">
    <location>
        <begin position="56"/>
        <end position="73"/>
    </location>
</feature>
<evidence type="ECO:0000313" key="4">
    <source>
        <dbReference type="Proteomes" id="UP000015361"/>
    </source>
</evidence>
<dbReference type="Proteomes" id="UP000015361">
    <property type="component" value="Unassembled WGS sequence"/>
</dbReference>
<dbReference type="Pfam" id="PF00931">
    <property type="entry name" value="NB-ARC"/>
    <property type="match status" value="1"/>
</dbReference>
<evidence type="ECO:0000259" key="2">
    <source>
        <dbReference type="Pfam" id="PF00931"/>
    </source>
</evidence>
<reference evidence="3 4" key="1">
    <citation type="journal article" date="2013" name="Appl. Environ. Microbiol.">
        <title>The Carbohydrate Metabolism Signature of Lactococcus lactis Strain A12 Reveals Its Sourdough Ecosystem Origin.</title>
        <authorList>
            <person name="Passerini D."/>
            <person name="Coddeville M."/>
            <person name="Le Bourgeois P."/>
            <person name="Loubiere P."/>
            <person name="Ritzenthaler P."/>
            <person name="Fontagne-Faucher C."/>
            <person name="Daveran-Mingot M.L."/>
            <person name="Cocaign-Bousquet M."/>
        </authorList>
    </citation>
    <scope>NUCLEOTIDE SEQUENCE [LARGE SCALE GENOMIC DNA]</scope>
    <source>
        <strain evidence="3 4">A12</strain>
    </source>
</reference>
<dbReference type="InterPro" id="IPR027417">
    <property type="entry name" value="P-loop_NTPase"/>
</dbReference>
<name>S6EQV1_LACLL</name>
<evidence type="ECO:0000256" key="1">
    <source>
        <dbReference type="SAM" id="MobiDB-lite"/>
    </source>
</evidence>
<comment type="caution">
    <text evidence="3">The sequence shown here is derived from an EMBL/GenBank/DDBJ whole genome shotgun (WGS) entry which is preliminary data.</text>
</comment>
<dbReference type="EMBL" id="CBLU010000005">
    <property type="protein sequence ID" value="CDG03685.1"/>
    <property type="molecule type" value="Genomic_DNA"/>
</dbReference>
<sequence>MKKKIIFEDRWTFKSFIRILESCQKQNSSLRRYEIIMELLSLLDPIWKIQKNKNHEKHDDGKNYARKFSEDTSTRPIPNNIKDKANDYYLNPPKLSDNFKEFIKKFNENQLLYFLEKIFVLEMEIENVLYSTELKQILDFIKENDLENIIIYSLLDTCAHRENKDAPNLTKDFFIADERLYSKKTRKIEILTKPPRLLVEHYKKRDKAEYDRLQQALNISNGKVFIQGLSGLGKSEFAKEFWKNSLITKSFRYFAWIDFKDDLETSFYQQYFLADDKNTTESYNRSKLLKIINSMGDKLLVIVDNFLSDEKFQRDKFLEDLCALNCTLLITTTENLEYSGIKKYELGFLSQTNSIDLFETYYTLESNKNKISKIVECLGYHTISIELVSKSCNAEGFTLDRTLDFLSENDLNYSDVEVSINHPRLVTNESVSKHLGTLFSIMMKSLNNEALELLIKFSIFKTIPFPLEDIKILFGIESAKPLLRLVKSGWIRAEKLPGHYKGDYYSIHLVAALVVINKFDIFPYFEKFRQKIRNLSLSANNPLEQNIYLIEIANSFINTFIHSVKSFGFVILLTNYVNLLLAIASVSTVYINTIEQYLKSAKEILKVLDEHDFKIFILTSDLENSYLLNSLLGMDAPYTVKNLKHKLLFLLNNAFLYTLKINMSRDSLNKQEDMALILLRGLPEPSNSLIEYEKLTLNIYLLELYCDYCQKEKIPTFINKIIGLQKKISNHKQSNIVAKLDFIRLESLCYQTIANAYIIIGEYDNAQDYLDKTKETASSYIKAVYPESQNEIGVNDIFVETIVAKYNYSISKLVIFEESGEEAYKKILMEKYENIRNSDLEKHIKIKKCEEILFQYDPFFKEHSNYEGYDF</sequence>